<reference evidence="3 4" key="1">
    <citation type="submission" date="2019-08" db="EMBL/GenBank/DDBJ databases">
        <title>Bacillus genomes from the desert of Cuatro Cienegas, Coahuila.</title>
        <authorList>
            <person name="Olmedo-Alvarez G."/>
        </authorList>
    </citation>
    <scope>NUCLEOTIDE SEQUENCE [LARGE SCALE GENOMIC DNA]</scope>
    <source>
        <strain evidence="3 4">CH28_1T</strain>
    </source>
</reference>
<accession>A0A5D4SL48</accession>
<evidence type="ECO:0000256" key="1">
    <source>
        <dbReference type="ARBA" id="ARBA00008106"/>
    </source>
</evidence>
<dbReference type="Pfam" id="PF00702">
    <property type="entry name" value="Hydrolase"/>
    <property type="match status" value="1"/>
</dbReference>
<evidence type="ECO:0000313" key="3">
    <source>
        <dbReference type="EMBL" id="TYS63491.1"/>
    </source>
</evidence>
<comment type="caution">
    <text evidence="3">The sequence shown here is derived from an EMBL/GenBank/DDBJ whole genome shotgun (WGS) entry which is preliminary data.</text>
</comment>
<dbReference type="NCBIfam" id="TIGR01549">
    <property type="entry name" value="HAD-SF-IA-v1"/>
    <property type="match status" value="1"/>
</dbReference>
<dbReference type="OrthoDB" id="264363at2"/>
<evidence type="ECO:0000313" key="4">
    <source>
        <dbReference type="Proteomes" id="UP000322524"/>
    </source>
</evidence>
<dbReference type="Proteomes" id="UP000322524">
    <property type="component" value="Unassembled WGS sequence"/>
</dbReference>
<dbReference type="SFLD" id="SFLDF00045">
    <property type="entry name" value="2-haloacid_dehalogenase"/>
    <property type="match status" value="1"/>
</dbReference>
<dbReference type="InterPro" id="IPR006328">
    <property type="entry name" value="2-HAD"/>
</dbReference>
<dbReference type="CDD" id="cd02588">
    <property type="entry name" value="HAD_L2-DEX"/>
    <property type="match status" value="1"/>
</dbReference>
<evidence type="ECO:0000256" key="2">
    <source>
        <dbReference type="ARBA" id="ARBA00022801"/>
    </source>
</evidence>
<dbReference type="NCBIfam" id="TIGR01493">
    <property type="entry name" value="HAD-SF-IA-v2"/>
    <property type="match status" value="1"/>
</dbReference>
<dbReference type="NCBIfam" id="TIGR01509">
    <property type="entry name" value="HAD-SF-IA-v3"/>
    <property type="match status" value="1"/>
</dbReference>
<dbReference type="Gene3D" id="3.40.50.1000">
    <property type="entry name" value="HAD superfamily/HAD-like"/>
    <property type="match status" value="1"/>
</dbReference>
<comment type="similarity">
    <text evidence="1">Belongs to the HAD-like hydrolase superfamily. S-2-haloalkanoic acid dehalogenase family.</text>
</comment>
<protein>
    <submittedName>
        <fullName evidence="3">Haloacid dehalogenase type II</fullName>
    </submittedName>
</protein>
<keyword evidence="2" id="KW-0378">Hydrolase</keyword>
<dbReference type="SFLD" id="SFLDG01129">
    <property type="entry name" value="C1.5:_HAD__Beta-PGM__Phosphata"/>
    <property type="match status" value="1"/>
</dbReference>
<sequence>MHSTITTFVFDVYGTLFDVHSVKEKADELFDGRGTEISDIWRRKQLEYSFLRQMMGNYEKFSDVTEDSLKYALNQLSISYSKKEVDSLLEQYISLRAYEEVQDVLSTLKENGKVLAVFSNGSRDMLEPLVEQAGLSNYFERIISVDDIKQYKPTPASYTSVLKVLGVKREEVLFMSSNGWDISGAKNFGFHTAWINRNHLPQEELGLAPDYTFDSLDAILDLK</sequence>
<dbReference type="EMBL" id="VTEV01000010">
    <property type="protein sequence ID" value="TYS63491.1"/>
    <property type="molecule type" value="Genomic_DNA"/>
</dbReference>
<dbReference type="RefSeq" id="WP_148989907.1">
    <property type="nucleotide sequence ID" value="NZ_VTEV01000010.1"/>
</dbReference>
<dbReference type="InterPro" id="IPR036412">
    <property type="entry name" value="HAD-like_sf"/>
</dbReference>
<gene>
    <name evidence="3" type="ORF">FZC76_19935</name>
</gene>
<dbReference type="PRINTS" id="PR00413">
    <property type="entry name" value="HADHALOGNASE"/>
</dbReference>
<dbReference type="SUPFAM" id="SSF56784">
    <property type="entry name" value="HAD-like"/>
    <property type="match status" value="1"/>
</dbReference>
<organism evidence="3 4">
    <name type="scientific">Sutcliffiella horikoshii</name>
    <dbReference type="NCBI Taxonomy" id="79883"/>
    <lineage>
        <taxon>Bacteria</taxon>
        <taxon>Bacillati</taxon>
        <taxon>Bacillota</taxon>
        <taxon>Bacilli</taxon>
        <taxon>Bacillales</taxon>
        <taxon>Bacillaceae</taxon>
        <taxon>Sutcliffiella</taxon>
    </lineage>
</organism>
<proteinExistence type="inferred from homology"/>
<dbReference type="SFLD" id="SFLDG01135">
    <property type="entry name" value="C1.5.6:_HAD__Beta-PGM__Phospha"/>
    <property type="match status" value="1"/>
</dbReference>
<dbReference type="Gene3D" id="1.10.150.240">
    <property type="entry name" value="Putative phosphatase, domain 2"/>
    <property type="match status" value="1"/>
</dbReference>
<dbReference type="InterPro" id="IPR023214">
    <property type="entry name" value="HAD_sf"/>
</dbReference>
<dbReference type="GO" id="GO:0019120">
    <property type="term" value="F:hydrolase activity, acting on acid halide bonds, in C-halide compounds"/>
    <property type="evidence" value="ECO:0007669"/>
    <property type="project" value="InterPro"/>
</dbReference>
<dbReference type="NCBIfam" id="TIGR01428">
    <property type="entry name" value="HAD_type_II"/>
    <property type="match status" value="1"/>
</dbReference>
<dbReference type="SFLD" id="SFLDS00003">
    <property type="entry name" value="Haloacid_Dehalogenase"/>
    <property type="match status" value="1"/>
</dbReference>
<dbReference type="InterPro" id="IPR051540">
    <property type="entry name" value="S-2-haloacid_dehalogenase"/>
</dbReference>
<dbReference type="PANTHER" id="PTHR43316:SF3">
    <property type="entry name" value="HALOACID DEHALOGENASE, TYPE II (AFU_ORTHOLOGUE AFUA_2G07750)-RELATED"/>
    <property type="match status" value="1"/>
</dbReference>
<name>A0A5D4SL48_9BACI</name>
<dbReference type="AlphaFoldDB" id="A0A5D4SL48"/>
<dbReference type="InterPro" id="IPR006439">
    <property type="entry name" value="HAD-SF_hydro_IA"/>
</dbReference>
<dbReference type="InterPro" id="IPR023198">
    <property type="entry name" value="PGP-like_dom2"/>
</dbReference>
<dbReference type="PANTHER" id="PTHR43316">
    <property type="entry name" value="HYDROLASE, HALOACID DELAHOGENASE-RELATED"/>
    <property type="match status" value="1"/>
</dbReference>